<dbReference type="AlphaFoldDB" id="A0A317UUJ6"/>
<dbReference type="OrthoDB" id="4509140at2759"/>
<sequence>MQLDQFLNPLEEQYTAVEDEVEEDDEMIEPLPFISSTRALQALYDLRLYEEQQNDANQASLHSLACQERDILRRKVLNTQQSDIRGYFR</sequence>
<dbReference type="STRING" id="1450535.A0A317UUJ6"/>
<keyword evidence="3" id="KW-1185">Reference proteome</keyword>
<gene>
    <name evidence="2" type="ORF">BO94DRAFT_480236</name>
    <name evidence="1" type="ORF">BO94DRAFT_480482</name>
</gene>
<protein>
    <submittedName>
        <fullName evidence="2">Uncharacterized protein</fullName>
    </submittedName>
</protein>
<name>A0A317UUJ6_9EURO</name>
<comment type="caution">
    <text evidence="2">The sequence shown here is derived from an EMBL/GenBank/DDBJ whole genome shotgun (WGS) entry which is preliminary data.</text>
</comment>
<reference evidence="2 3" key="1">
    <citation type="submission" date="2016-12" db="EMBL/GenBank/DDBJ databases">
        <title>The genomes of Aspergillus section Nigri reveals drivers in fungal speciation.</title>
        <authorList>
            <consortium name="DOE Joint Genome Institute"/>
            <person name="Vesth T.C."/>
            <person name="Nybo J."/>
            <person name="Theobald S."/>
            <person name="Brandl J."/>
            <person name="Frisvad J.C."/>
            <person name="Nielsen K.F."/>
            <person name="Lyhne E.K."/>
            <person name="Kogle M.E."/>
            <person name="Kuo A."/>
            <person name="Riley R."/>
            <person name="Clum A."/>
            <person name="Nolan M."/>
            <person name="Lipzen A."/>
            <person name="Salamov A."/>
            <person name="Henrissat B."/>
            <person name="Wiebenga A."/>
            <person name="De Vries R.P."/>
            <person name="Grigoriev I.V."/>
            <person name="Mortensen U.H."/>
            <person name="Andersen M.R."/>
            <person name="Baker S.E."/>
        </authorList>
    </citation>
    <scope>NUCLEOTIDE SEQUENCE [LARGE SCALE GENOMIC DNA]</scope>
    <source>
        <strain evidence="2 3">CBS 115572</strain>
    </source>
</reference>
<dbReference type="Proteomes" id="UP000246702">
    <property type="component" value="Unassembled WGS sequence"/>
</dbReference>
<dbReference type="EMBL" id="MSFK01000077">
    <property type="protein sequence ID" value="PWY64517.1"/>
    <property type="molecule type" value="Genomic_DNA"/>
</dbReference>
<dbReference type="GeneID" id="37110926"/>
<evidence type="ECO:0000313" key="1">
    <source>
        <dbReference type="EMBL" id="PWY64517.1"/>
    </source>
</evidence>
<dbReference type="RefSeq" id="XP_025461400.1">
    <property type="nucleotide sequence ID" value="XM_025608783.1"/>
</dbReference>
<accession>A0A317UUJ6</accession>
<organism evidence="2 3">
    <name type="scientific">Aspergillus sclerotioniger CBS 115572</name>
    <dbReference type="NCBI Taxonomy" id="1450535"/>
    <lineage>
        <taxon>Eukaryota</taxon>
        <taxon>Fungi</taxon>
        <taxon>Dikarya</taxon>
        <taxon>Ascomycota</taxon>
        <taxon>Pezizomycotina</taxon>
        <taxon>Eurotiomycetes</taxon>
        <taxon>Eurotiomycetidae</taxon>
        <taxon>Eurotiales</taxon>
        <taxon>Aspergillaceae</taxon>
        <taxon>Aspergillus</taxon>
        <taxon>Aspergillus subgen. Circumdati</taxon>
    </lineage>
</organism>
<proteinExistence type="predicted"/>
<evidence type="ECO:0000313" key="3">
    <source>
        <dbReference type="Proteomes" id="UP000246702"/>
    </source>
</evidence>
<dbReference type="EMBL" id="MSFK01000060">
    <property type="protein sequence ID" value="PWY65275.1"/>
    <property type="molecule type" value="Genomic_DNA"/>
</dbReference>
<evidence type="ECO:0000313" key="2">
    <source>
        <dbReference type="EMBL" id="PWY65275.1"/>
    </source>
</evidence>